<evidence type="ECO:0000256" key="10">
    <source>
        <dbReference type="RuleBase" id="RU363063"/>
    </source>
</evidence>
<feature type="non-terminal residue" evidence="11">
    <location>
        <position position="279"/>
    </location>
</feature>
<keyword evidence="5 10" id="KW-0812">Transmembrane</keyword>
<organism evidence="11 12">
    <name type="scientific">Clydaea vesicula</name>
    <dbReference type="NCBI Taxonomy" id="447962"/>
    <lineage>
        <taxon>Eukaryota</taxon>
        <taxon>Fungi</taxon>
        <taxon>Fungi incertae sedis</taxon>
        <taxon>Chytridiomycota</taxon>
        <taxon>Chytridiomycota incertae sedis</taxon>
        <taxon>Chytridiomycetes</taxon>
        <taxon>Lobulomycetales</taxon>
        <taxon>Lobulomycetaceae</taxon>
        <taxon>Clydaea</taxon>
    </lineage>
</organism>
<reference evidence="11" key="1">
    <citation type="submission" date="2020-05" db="EMBL/GenBank/DDBJ databases">
        <title>Phylogenomic resolution of chytrid fungi.</title>
        <authorList>
            <person name="Stajich J.E."/>
            <person name="Amses K."/>
            <person name="Simmons R."/>
            <person name="Seto K."/>
            <person name="Myers J."/>
            <person name="Bonds A."/>
            <person name="Quandt C.A."/>
            <person name="Barry K."/>
            <person name="Liu P."/>
            <person name="Grigoriev I."/>
            <person name="Longcore J.E."/>
            <person name="James T.Y."/>
        </authorList>
    </citation>
    <scope>NUCLEOTIDE SEQUENCE</scope>
    <source>
        <strain evidence="11">JEL0476</strain>
    </source>
</reference>
<dbReference type="AlphaFoldDB" id="A0AAD5TZN0"/>
<sequence length="279" mass="32566">MKLNLTDQRQKARLKTVSSVVLFTIIIAILCFQFSLLNNATPNNLNQLEDDDGNKIIFIGIFSTADRFYRRNLIRSTYLNLEAPKVMYKFVLGKPATNKQQLLLKFEQEKFNDLFILDIEENMDNGKTFNYFKTLYNAYHPHQFKFVMKADDDTFLHFPNLEKKFLSLPEYDVYFGRKVEHINGNGGGFIAGMGYALSWNLVEFIATKVENNPKQEIIGQEDFLVTTWLNNGKIYYKMISEVNEFYDSPESKKGWSKNYSPGTMLIHQLKDNEWFLNAC</sequence>
<evidence type="ECO:0000256" key="4">
    <source>
        <dbReference type="ARBA" id="ARBA00022679"/>
    </source>
</evidence>
<gene>
    <name evidence="11" type="ORF">HK099_004914</name>
</gene>
<dbReference type="Pfam" id="PF01762">
    <property type="entry name" value="Galactosyl_T"/>
    <property type="match status" value="1"/>
</dbReference>
<keyword evidence="7 10" id="KW-1133">Transmembrane helix</keyword>
<evidence type="ECO:0000256" key="8">
    <source>
        <dbReference type="ARBA" id="ARBA00023034"/>
    </source>
</evidence>
<dbReference type="GO" id="GO:0051072">
    <property type="term" value="P:4,6-pyruvylated galactose residue biosynthetic process"/>
    <property type="evidence" value="ECO:0007669"/>
    <property type="project" value="TreeGrafter"/>
</dbReference>
<dbReference type="GO" id="GO:0016758">
    <property type="term" value="F:hexosyltransferase activity"/>
    <property type="evidence" value="ECO:0007669"/>
    <property type="project" value="InterPro"/>
</dbReference>
<feature type="transmembrane region" description="Helical" evidence="10">
    <location>
        <begin position="20"/>
        <end position="37"/>
    </location>
</feature>
<evidence type="ECO:0000313" key="11">
    <source>
        <dbReference type="EMBL" id="KAJ3218838.1"/>
    </source>
</evidence>
<keyword evidence="4" id="KW-0808">Transferase</keyword>
<dbReference type="Proteomes" id="UP001211065">
    <property type="component" value="Unassembled WGS sequence"/>
</dbReference>
<dbReference type="InterPro" id="IPR002659">
    <property type="entry name" value="Glyco_trans_31"/>
</dbReference>
<dbReference type="EMBL" id="JADGJW010000362">
    <property type="protein sequence ID" value="KAJ3218838.1"/>
    <property type="molecule type" value="Genomic_DNA"/>
</dbReference>
<evidence type="ECO:0000256" key="2">
    <source>
        <dbReference type="ARBA" id="ARBA00008661"/>
    </source>
</evidence>
<dbReference type="GO" id="GO:0000139">
    <property type="term" value="C:Golgi membrane"/>
    <property type="evidence" value="ECO:0007669"/>
    <property type="project" value="UniProtKB-SubCell"/>
</dbReference>
<protein>
    <recommendedName>
        <fullName evidence="10">Hexosyltransferase</fullName>
        <ecNumber evidence="10">2.4.1.-</ecNumber>
    </recommendedName>
</protein>
<keyword evidence="3 10" id="KW-0328">Glycosyltransferase</keyword>
<dbReference type="EC" id="2.4.1.-" evidence="10"/>
<dbReference type="PANTHER" id="PTHR11214">
    <property type="entry name" value="BETA-1,3-N-ACETYLGLUCOSAMINYLTRANSFERASE"/>
    <property type="match status" value="1"/>
</dbReference>
<evidence type="ECO:0000256" key="7">
    <source>
        <dbReference type="ARBA" id="ARBA00022989"/>
    </source>
</evidence>
<evidence type="ECO:0000256" key="5">
    <source>
        <dbReference type="ARBA" id="ARBA00022692"/>
    </source>
</evidence>
<comment type="caution">
    <text evidence="11">The sequence shown here is derived from an EMBL/GenBank/DDBJ whole genome shotgun (WGS) entry which is preliminary data.</text>
</comment>
<keyword evidence="6 10" id="KW-0735">Signal-anchor</keyword>
<accession>A0AAD5TZN0</accession>
<keyword evidence="12" id="KW-1185">Reference proteome</keyword>
<evidence type="ECO:0000256" key="9">
    <source>
        <dbReference type="ARBA" id="ARBA00023136"/>
    </source>
</evidence>
<evidence type="ECO:0000256" key="6">
    <source>
        <dbReference type="ARBA" id="ARBA00022968"/>
    </source>
</evidence>
<keyword evidence="8 10" id="KW-0333">Golgi apparatus</keyword>
<evidence type="ECO:0000313" key="12">
    <source>
        <dbReference type="Proteomes" id="UP001211065"/>
    </source>
</evidence>
<evidence type="ECO:0000256" key="1">
    <source>
        <dbReference type="ARBA" id="ARBA00004323"/>
    </source>
</evidence>
<dbReference type="Gene3D" id="3.90.550.50">
    <property type="match status" value="1"/>
</dbReference>
<name>A0AAD5TZN0_9FUNG</name>
<comment type="subcellular location">
    <subcellularLocation>
        <location evidence="1 10">Golgi apparatus membrane</location>
        <topology evidence="1 10">Single-pass type II membrane protein</topology>
    </subcellularLocation>
</comment>
<proteinExistence type="inferred from homology"/>
<comment type="similarity">
    <text evidence="2 10">Belongs to the glycosyltransferase 31 family.</text>
</comment>
<evidence type="ECO:0000256" key="3">
    <source>
        <dbReference type="ARBA" id="ARBA00022676"/>
    </source>
</evidence>
<keyword evidence="9 10" id="KW-0472">Membrane</keyword>
<dbReference type="PANTHER" id="PTHR11214:SF351">
    <property type="entry name" value="BETA-1,3-GALACTOSYLTRANSFERASE PVG3"/>
    <property type="match status" value="1"/>
</dbReference>